<dbReference type="Proteomes" id="UP000886501">
    <property type="component" value="Unassembled WGS sequence"/>
</dbReference>
<keyword evidence="2" id="KW-1185">Reference proteome</keyword>
<comment type="caution">
    <text evidence="1">The sequence shown here is derived from an EMBL/GenBank/DDBJ whole genome shotgun (WGS) entry which is preliminary data.</text>
</comment>
<proteinExistence type="predicted"/>
<evidence type="ECO:0000313" key="1">
    <source>
        <dbReference type="EMBL" id="KAF9642007.1"/>
    </source>
</evidence>
<gene>
    <name evidence="1" type="ORF">BDM02DRAFT_3251710</name>
</gene>
<reference evidence="1" key="2">
    <citation type="journal article" date="2020" name="Nat. Commun.">
        <title>Large-scale genome sequencing of mycorrhizal fungi provides insights into the early evolution of symbiotic traits.</title>
        <authorList>
            <person name="Miyauchi S."/>
            <person name="Kiss E."/>
            <person name="Kuo A."/>
            <person name="Drula E."/>
            <person name="Kohler A."/>
            <person name="Sanchez-Garcia M."/>
            <person name="Morin E."/>
            <person name="Andreopoulos B."/>
            <person name="Barry K.W."/>
            <person name="Bonito G."/>
            <person name="Buee M."/>
            <person name="Carver A."/>
            <person name="Chen C."/>
            <person name="Cichocki N."/>
            <person name="Clum A."/>
            <person name="Culley D."/>
            <person name="Crous P.W."/>
            <person name="Fauchery L."/>
            <person name="Girlanda M."/>
            <person name="Hayes R.D."/>
            <person name="Keri Z."/>
            <person name="LaButti K."/>
            <person name="Lipzen A."/>
            <person name="Lombard V."/>
            <person name="Magnuson J."/>
            <person name="Maillard F."/>
            <person name="Murat C."/>
            <person name="Nolan M."/>
            <person name="Ohm R.A."/>
            <person name="Pangilinan J."/>
            <person name="Pereira M.F."/>
            <person name="Perotto S."/>
            <person name="Peter M."/>
            <person name="Pfister S."/>
            <person name="Riley R."/>
            <person name="Sitrit Y."/>
            <person name="Stielow J.B."/>
            <person name="Szollosi G."/>
            <person name="Zifcakova L."/>
            <person name="Stursova M."/>
            <person name="Spatafora J.W."/>
            <person name="Tedersoo L."/>
            <person name="Vaario L.M."/>
            <person name="Yamada A."/>
            <person name="Yan M."/>
            <person name="Wang P."/>
            <person name="Xu J."/>
            <person name="Bruns T."/>
            <person name="Baldrian P."/>
            <person name="Vilgalys R."/>
            <person name="Dunand C."/>
            <person name="Henrissat B."/>
            <person name="Grigoriev I.V."/>
            <person name="Hibbett D."/>
            <person name="Nagy L.G."/>
            <person name="Martin F.M."/>
        </authorList>
    </citation>
    <scope>NUCLEOTIDE SEQUENCE</scope>
    <source>
        <strain evidence="1">P2</strain>
    </source>
</reference>
<dbReference type="EMBL" id="MU118793">
    <property type="protein sequence ID" value="KAF9642007.1"/>
    <property type="molecule type" value="Genomic_DNA"/>
</dbReference>
<sequence length="125" mass="14305">MPFLPFTGSYNLIVEVGIWYVSCIGTAISEEVAHTNDMLGAIWTIASNVDNKVKGLETIVCWLKQLFESYKVRMSLEMKVKEQKIRALQERMAHVNPMFIDLSEESDEEEVRICVEDFSPALDWG</sequence>
<protein>
    <submittedName>
        <fullName evidence="1">Uncharacterized protein</fullName>
    </submittedName>
</protein>
<organism evidence="1 2">
    <name type="scientific">Thelephora ganbajun</name>
    <name type="common">Ganba fungus</name>
    <dbReference type="NCBI Taxonomy" id="370292"/>
    <lineage>
        <taxon>Eukaryota</taxon>
        <taxon>Fungi</taxon>
        <taxon>Dikarya</taxon>
        <taxon>Basidiomycota</taxon>
        <taxon>Agaricomycotina</taxon>
        <taxon>Agaricomycetes</taxon>
        <taxon>Thelephorales</taxon>
        <taxon>Thelephoraceae</taxon>
        <taxon>Thelephora</taxon>
    </lineage>
</organism>
<evidence type="ECO:0000313" key="2">
    <source>
        <dbReference type="Proteomes" id="UP000886501"/>
    </source>
</evidence>
<name>A0ACB6YXM7_THEGA</name>
<accession>A0ACB6YXM7</accession>
<reference evidence="1" key="1">
    <citation type="submission" date="2019-10" db="EMBL/GenBank/DDBJ databases">
        <authorList>
            <consortium name="DOE Joint Genome Institute"/>
            <person name="Kuo A."/>
            <person name="Miyauchi S."/>
            <person name="Kiss E."/>
            <person name="Drula E."/>
            <person name="Kohler A."/>
            <person name="Sanchez-Garcia M."/>
            <person name="Andreopoulos B."/>
            <person name="Barry K.W."/>
            <person name="Bonito G."/>
            <person name="Buee M."/>
            <person name="Carver A."/>
            <person name="Chen C."/>
            <person name="Cichocki N."/>
            <person name="Clum A."/>
            <person name="Culley D."/>
            <person name="Crous P.W."/>
            <person name="Fauchery L."/>
            <person name="Girlanda M."/>
            <person name="Hayes R."/>
            <person name="Keri Z."/>
            <person name="Labutti K."/>
            <person name="Lipzen A."/>
            <person name="Lombard V."/>
            <person name="Magnuson J."/>
            <person name="Maillard F."/>
            <person name="Morin E."/>
            <person name="Murat C."/>
            <person name="Nolan M."/>
            <person name="Ohm R."/>
            <person name="Pangilinan J."/>
            <person name="Pereira M."/>
            <person name="Perotto S."/>
            <person name="Peter M."/>
            <person name="Riley R."/>
            <person name="Sitrit Y."/>
            <person name="Stielow B."/>
            <person name="Szollosi G."/>
            <person name="Zifcakova L."/>
            <person name="Stursova M."/>
            <person name="Spatafora J.W."/>
            <person name="Tedersoo L."/>
            <person name="Vaario L.-M."/>
            <person name="Yamada A."/>
            <person name="Yan M."/>
            <person name="Wang P."/>
            <person name="Xu J."/>
            <person name="Bruns T."/>
            <person name="Baldrian P."/>
            <person name="Vilgalys R."/>
            <person name="Henrissat B."/>
            <person name="Grigoriev I.V."/>
            <person name="Hibbett D."/>
            <person name="Nagy L.G."/>
            <person name="Martin F.M."/>
        </authorList>
    </citation>
    <scope>NUCLEOTIDE SEQUENCE</scope>
    <source>
        <strain evidence="1">P2</strain>
    </source>
</reference>